<dbReference type="RefSeq" id="WP_103938801.1">
    <property type="nucleotide sequence ID" value="NZ_FNVO01000006.1"/>
</dbReference>
<gene>
    <name evidence="1" type="ORF">SAMN04489712_106309</name>
</gene>
<dbReference type="EMBL" id="FNVO01000006">
    <property type="protein sequence ID" value="SEG56393.1"/>
    <property type="molecule type" value="Genomic_DNA"/>
</dbReference>
<evidence type="ECO:0000313" key="1">
    <source>
        <dbReference type="EMBL" id="SEG56393.1"/>
    </source>
</evidence>
<keyword evidence="2" id="KW-1185">Reference proteome</keyword>
<evidence type="ECO:0008006" key="3">
    <source>
        <dbReference type="Google" id="ProtNLM"/>
    </source>
</evidence>
<evidence type="ECO:0000313" key="2">
    <source>
        <dbReference type="Proteomes" id="UP000236723"/>
    </source>
</evidence>
<sequence length="185" mass="20665">MSGLNRHRSRALCDQVVERLDLPASATYRDACRRTGEVMSELLGAQVELKFVGLHNTPFSGATVRRADGTYVVYCARSRSWYHRLGILLHELAHVLLGHDPVSFAGGSGPHRLAPHLPGKMARILAGRTNHVGEEERQAEELADRLLERLTERHARRPERPAPEVAPHVRRIAEGLAPYPADTRH</sequence>
<reference evidence="2" key="1">
    <citation type="submission" date="2016-10" db="EMBL/GenBank/DDBJ databases">
        <authorList>
            <person name="Varghese N."/>
            <person name="Submissions S."/>
        </authorList>
    </citation>
    <scope>NUCLEOTIDE SEQUENCE [LARGE SCALE GENOMIC DNA]</scope>
    <source>
        <strain evidence="2">DSM 43163</strain>
    </source>
</reference>
<organism evidence="1 2">
    <name type="scientific">Thermomonospora echinospora</name>
    <dbReference type="NCBI Taxonomy" id="1992"/>
    <lineage>
        <taxon>Bacteria</taxon>
        <taxon>Bacillati</taxon>
        <taxon>Actinomycetota</taxon>
        <taxon>Actinomycetes</taxon>
        <taxon>Streptosporangiales</taxon>
        <taxon>Thermomonosporaceae</taxon>
        <taxon>Thermomonospora</taxon>
    </lineage>
</organism>
<dbReference type="OrthoDB" id="3474549at2"/>
<accession>A0A1H6B6B7</accession>
<name>A0A1H6B6B7_9ACTN</name>
<proteinExistence type="predicted"/>
<protein>
    <recommendedName>
        <fullName evidence="3">IrrE N-terminal-like domain-containing protein</fullName>
    </recommendedName>
</protein>
<dbReference type="AlphaFoldDB" id="A0A1H6B6B7"/>
<dbReference type="Proteomes" id="UP000236723">
    <property type="component" value="Unassembled WGS sequence"/>
</dbReference>